<evidence type="ECO:0000259" key="8">
    <source>
        <dbReference type="PROSITE" id="PS50928"/>
    </source>
</evidence>
<evidence type="ECO:0000256" key="7">
    <source>
        <dbReference type="RuleBase" id="RU363032"/>
    </source>
</evidence>
<gene>
    <name evidence="9" type="ORF">M3202_01815</name>
</gene>
<protein>
    <submittedName>
        <fullName evidence="9">ABC transporter permease</fullName>
    </submittedName>
</protein>
<evidence type="ECO:0000256" key="4">
    <source>
        <dbReference type="ARBA" id="ARBA00022692"/>
    </source>
</evidence>
<dbReference type="Proteomes" id="UP001139179">
    <property type="component" value="Unassembled WGS sequence"/>
</dbReference>
<comment type="similarity">
    <text evidence="7">Belongs to the binding-protein-dependent transport system permease family.</text>
</comment>
<dbReference type="InterPro" id="IPR045621">
    <property type="entry name" value="BPD_transp_1_N"/>
</dbReference>
<dbReference type="GO" id="GO:0055085">
    <property type="term" value="P:transmembrane transport"/>
    <property type="evidence" value="ECO:0007669"/>
    <property type="project" value="InterPro"/>
</dbReference>
<feature type="transmembrane region" description="Helical" evidence="7">
    <location>
        <begin position="181"/>
        <end position="199"/>
    </location>
</feature>
<dbReference type="Pfam" id="PF19300">
    <property type="entry name" value="BPD_transp_1_N"/>
    <property type="match status" value="1"/>
</dbReference>
<evidence type="ECO:0000256" key="1">
    <source>
        <dbReference type="ARBA" id="ARBA00004651"/>
    </source>
</evidence>
<dbReference type="SUPFAM" id="SSF161098">
    <property type="entry name" value="MetI-like"/>
    <property type="match status" value="1"/>
</dbReference>
<organism evidence="9 10">
    <name type="scientific">Halalkalibacter oceani</name>
    <dbReference type="NCBI Taxonomy" id="1653776"/>
    <lineage>
        <taxon>Bacteria</taxon>
        <taxon>Bacillati</taxon>
        <taxon>Bacillota</taxon>
        <taxon>Bacilli</taxon>
        <taxon>Bacillales</taxon>
        <taxon>Bacillaceae</taxon>
        <taxon>Halalkalibacter</taxon>
    </lineage>
</organism>
<dbReference type="InterPro" id="IPR035906">
    <property type="entry name" value="MetI-like_sf"/>
</dbReference>
<comment type="subcellular location">
    <subcellularLocation>
        <location evidence="1 7">Cell membrane</location>
        <topology evidence="1 7">Multi-pass membrane protein</topology>
    </subcellularLocation>
</comment>
<dbReference type="PANTHER" id="PTHR43163">
    <property type="entry name" value="DIPEPTIDE TRANSPORT SYSTEM PERMEASE PROTEIN DPPB-RELATED"/>
    <property type="match status" value="1"/>
</dbReference>
<keyword evidence="3" id="KW-1003">Cell membrane</keyword>
<evidence type="ECO:0000256" key="2">
    <source>
        <dbReference type="ARBA" id="ARBA00022448"/>
    </source>
</evidence>
<keyword evidence="6 7" id="KW-0472">Membrane</keyword>
<comment type="caution">
    <text evidence="9">The sequence shown here is derived from an EMBL/GenBank/DDBJ whole genome shotgun (WGS) entry which is preliminary data.</text>
</comment>
<dbReference type="AlphaFoldDB" id="A0A9X2IMW9"/>
<dbReference type="GO" id="GO:0005886">
    <property type="term" value="C:plasma membrane"/>
    <property type="evidence" value="ECO:0007669"/>
    <property type="project" value="UniProtKB-SubCell"/>
</dbReference>
<proteinExistence type="inferred from homology"/>
<name>A0A9X2IMW9_9BACI</name>
<dbReference type="EMBL" id="JAMBOL010000001">
    <property type="protein sequence ID" value="MCM3712807.1"/>
    <property type="molecule type" value="Genomic_DNA"/>
</dbReference>
<accession>A0A9X2IMW9</accession>
<keyword evidence="2 7" id="KW-0813">Transport</keyword>
<sequence length="319" mass="35354">MKNYLLYLTKRVLSLIPVLFVVSVIVFLIIHMTPGDPAIVMLGEDATAEQVEELRQQLGLDLPLHEQYLNWVLGALQVDLGSSYFMREPVTEAIMNHLGPTISLTILSQMIALLIAIPIGIFAARRRGTMADQSVMGVSLLGMSVPNFILGLLTMLMFGVILRWLPVAGYAPLSAGLWEHMKYLILPAVSLGTLQAALITRITRSSMLEVLNNNYIKSARAKGVKERQIIYFHAFRNAFLPILTVIGQTFGGLIAGAVITETIFNIPGIGQLTINSIERRDYPIIQGVIFFVAIAYVGINLFVDLLYGFINPRVRLEKN</sequence>
<dbReference type="Pfam" id="PF00528">
    <property type="entry name" value="BPD_transp_1"/>
    <property type="match status" value="1"/>
</dbReference>
<dbReference type="RefSeq" id="WP_251221658.1">
    <property type="nucleotide sequence ID" value="NZ_JAMBOL010000001.1"/>
</dbReference>
<keyword evidence="5 7" id="KW-1133">Transmembrane helix</keyword>
<reference evidence="9" key="1">
    <citation type="submission" date="2022-05" db="EMBL/GenBank/DDBJ databases">
        <title>Comparative Genomics of Spacecraft Associated Microbes.</title>
        <authorList>
            <person name="Tran M.T."/>
            <person name="Wright A."/>
            <person name="Seuylemezian A."/>
            <person name="Eisen J."/>
            <person name="Coil D."/>
        </authorList>
    </citation>
    <scope>NUCLEOTIDE SEQUENCE</scope>
    <source>
        <strain evidence="9">214.1.1</strain>
    </source>
</reference>
<feature type="transmembrane region" description="Helical" evidence="7">
    <location>
        <begin position="284"/>
        <end position="310"/>
    </location>
</feature>
<evidence type="ECO:0000256" key="6">
    <source>
        <dbReference type="ARBA" id="ARBA00023136"/>
    </source>
</evidence>
<dbReference type="CDD" id="cd06261">
    <property type="entry name" value="TM_PBP2"/>
    <property type="match status" value="1"/>
</dbReference>
<feature type="domain" description="ABC transmembrane type-1" evidence="8">
    <location>
        <begin position="98"/>
        <end position="307"/>
    </location>
</feature>
<evidence type="ECO:0000313" key="10">
    <source>
        <dbReference type="Proteomes" id="UP001139179"/>
    </source>
</evidence>
<dbReference type="InterPro" id="IPR000515">
    <property type="entry name" value="MetI-like"/>
</dbReference>
<evidence type="ECO:0000256" key="3">
    <source>
        <dbReference type="ARBA" id="ARBA00022475"/>
    </source>
</evidence>
<feature type="transmembrane region" description="Helical" evidence="7">
    <location>
        <begin position="135"/>
        <end position="161"/>
    </location>
</feature>
<evidence type="ECO:0000313" key="9">
    <source>
        <dbReference type="EMBL" id="MCM3712807.1"/>
    </source>
</evidence>
<keyword evidence="4 7" id="KW-0812">Transmembrane</keyword>
<feature type="transmembrane region" description="Helical" evidence="7">
    <location>
        <begin position="102"/>
        <end position="123"/>
    </location>
</feature>
<feature type="transmembrane region" description="Helical" evidence="7">
    <location>
        <begin position="12"/>
        <end position="32"/>
    </location>
</feature>
<dbReference type="PROSITE" id="PS50928">
    <property type="entry name" value="ABC_TM1"/>
    <property type="match status" value="1"/>
</dbReference>
<feature type="transmembrane region" description="Helical" evidence="7">
    <location>
        <begin position="238"/>
        <end position="264"/>
    </location>
</feature>
<dbReference type="PANTHER" id="PTHR43163:SF6">
    <property type="entry name" value="DIPEPTIDE TRANSPORT SYSTEM PERMEASE PROTEIN DPPB-RELATED"/>
    <property type="match status" value="1"/>
</dbReference>
<evidence type="ECO:0000256" key="5">
    <source>
        <dbReference type="ARBA" id="ARBA00022989"/>
    </source>
</evidence>
<keyword evidence="10" id="KW-1185">Reference proteome</keyword>
<dbReference type="Gene3D" id="1.10.3720.10">
    <property type="entry name" value="MetI-like"/>
    <property type="match status" value="1"/>
</dbReference>